<evidence type="ECO:0000256" key="4">
    <source>
        <dbReference type="ARBA" id="ARBA00022692"/>
    </source>
</evidence>
<feature type="transmembrane region" description="Helical" evidence="17">
    <location>
        <begin position="763"/>
        <end position="781"/>
    </location>
</feature>
<evidence type="ECO:0000256" key="11">
    <source>
        <dbReference type="ARBA" id="ARBA00022989"/>
    </source>
</evidence>
<feature type="binding site" evidence="15">
    <location>
        <position position="331"/>
    </location>
    <ligand>
        <name>ATP</name>
        <dbReference type="ChEBI" id="CHEBI:30616"/>
    </ligand>
</feature>
<feature type="transmembrane region" description="Helical" evidence="17">
    <location>
        <begin position="829"/>
        <end position="847"/>
    </location>
</feature>
<feature type="binding site" evidence="15">
    <location>
        <position position="594"/>
    </location>
    <ligand>
        <name>ATP</name>
        <dbReference type="ChEBI" id="CHEBI:30616"/>
    </ligand>
</feature>
<proteinExistence type="inferred from homology"/>
<feature type="binding site" evidence="15">
    <location>
        <position position="307"/>
    </location>
    <ligand>
        <name>ATP</name>
        <dbReference type="ChEBI" id="CHEBI:30616"/>
    </ligand>
</feature>
<comment type="catalytic activity">
    <reaction evidence="14">
        <text>a beta-D-glucosyl-(1&lt;-&gt;1')-N-acylsphing-4-enine(out) + ATP + H2O = a beta-D-glucosyl-(1&lt;-&gt;1')-N-acylsphing-4-enine(in) + ADP + phosphate + H(+)</text>
        <dbReference type="Rhea" id="RHEA:66036"/>
        <dbReference type="ChEBI" id="CHEBI:15377"/>
        <dbReference type="ChEBI" id="CHEBI:15378"/>
        <dbReference type="ChEBI" id="CHEBI:22801"/>
        <dbReference type="ChEBI" id="CHEBI:30616"/>
        <dbReference type="ChEBI" id="CHEBI:43474"/>
        <dbReference type="ChEBI" id="CHEBI:456216"/>
    </reaction>
    <physiologicalReaction direction="left-to-right" evidence="14">
        <dbReference type="Rhea" id="RHEA:66037"/>
    </physiologicalReaction>
</comment>
<evidence type="ECO:0000256" key="16">
    <source>
        <dbReference type="PIRSR" id="PIRSR606539-3"/>
    </source>
</evidence>
<dbReference type="NCBIfam" id="TIGR01494">
    <property type="entry name" value="ATPase_P-type"/>
    <property type="match status" value="2"/>
</dbReference>
<evidence type="ECO:0000256" key="5">
    <source>
        <dbReference type="ARBA" id="ARBA00022723"/>
    </source>
</evidence>
<feature type="region of interest" description="Disordered" evidence="18">
    <location>
        <begin position="206"/>
        <end position="227"/>
    </location>
</feature>
<evidence type="ECO:0000256" key="6">
    <source>
        <dbReference type="ARBA" id="ARBA00022741"/>
    </source>
</evidence>
<feature type="non-terminal residue" evidence="20">
    <location>
        <position position="1"/>
    </location>
</feature>
<feature type="compositionally biased region" description="Acidic residues" evidence="18">
    <location>
        <begin position="8"/>
        <end position="17"/>
    </location>
</feature>
<keyword evidence="4 17" id="KW-0812">Transmembrane</keyword>
<dbReference type="Proteomes" id="UP000053149">
    <property type="component" value="Unassembled WGS sequence"/>
</dbReference>
<name>A0AAW3DK29_9AVES</name>
<feature type="region of interest" description="Disordered" evidence="18">
    <location>
        <begin position="1"/>
        <end position="21"/>
    </location>
</feature>
<dbReference type="GO" id="GO:0005524">
    <property type="term" value="F:ATP binding"/>
    <property type="evidence" value="ECO:0007669"/>
    <property type="project" value="UniProtKB-UniRule"/>
</dbReference>
<feature type="binding site" evidence="15">
    <location>
        <position position="456"/>
    </location>
    <ligand>
        <name>ATP</name>
        <dbReference type="ChEBI" id="CHEBI:30616"/>
    </ligand>
</feature>
<dbReference type="SUPFAM" id="SSF81660">
    <property type="entry name" value="Metal cation-transporting ATPase, ATP-binding domain N"/>
    <property type="match status" value="1"/>
</dbReference>
<feature type="transmembrane region" description="Helical" evidence="17">
    <location>
        <begin position="116"/>
        <end position="135"/>
    </location>
</feature>
<dbReference type="InterPro" id="IPR036412">
    <property type="entry name" value="HAD-like_sf"/>
</dbReference>
<comment type="catalytic activity">
    <reaction evidence="13 17">
        <text>ATP + H2O + phospholipidSide 1 = ADP + phosphate + phospholipidSide 2.</text>
        <dbReference type="EC" id="7.6.2.1"/>
    </reaction>
</comment>
<organism evidence="20 21">
    <name type="scientific">Pterocles gutturalis</name>
    <name type="common">yellow-throated sandgrouse</name>
    <dbReference type="NCBI Taxonomy" id="240206"/>
    <lineage>
        <taxon>Eukaryota</taxon>
        <taxon>Metazoa</taxon>
        <taxon>Chordata</taxon>
        <taxon>Craniata</taxon>
        <taxon>Vertebrata</taxon>
        <taxon>Euteleostomi</taxon>
        <taxon>Archelosauria</taxon>
        <taxon>Archosauria</taxon>
        <taxon>Dinosauria</taxon>
        <taxon>Saurischia</taxon>
        <taxon>Theropoda</taxon>
        <taxon>Coelurosauria</taxon>
        <taxon>Aves</taxon>
        <taxon>Neognathae</taxon>
        <taxon>Neoaves</taxon>
        <taxon>Columbimorphae</taxon>
        <taxon>Pterocliformes</taxon>
        <taxon>Pteroclidae</taxon>
        <taxon>Pterocles</taxon>
    </lineage>
</organism>
<keyword evidence="7" id="KW-0256">Endoplasmic reticulum</keyword>
<feature type="binding site" evidence="15">
    <location>
        <position position="565"/>
    </location>
    <ligand>
        <name>ATP</name>
        <dbReference type="ChEBI" id="CHEBI:30616"/>
    </ligand>
</feature>
<dbReference type="Gene3D" id="3.40.50.1000">
    <property type="entry name" value="HAD superfamily/HAD-like"/>
    <property type="match status" value="1"/>
</dbReference>
<keyword evidence="5 16" id="KW-0479">Metal-binding</keyword>
<evidence type="ECO:0000256" key="10">
    <source>
        <dbReference type="ARBA" id="ARBA00022967"/>
    </source>
</evidence>
<evidence type="ECO:0000256" key="14">
    <source>
        <dbReference type="ARBA" id="ARBA00050913"/>
    </source>
</evidence>
<feature type="binding site" evidence="15">
    <location>
        <position position="265"/>
    </location>
    <ligand>
        <name>ATP</name>
        <dbReference type="ChEBI" id="CHEBI:30616"/>
    </ligand>
</feature>
<dbReference type="NCBIfam" id="TIGR01652">
    <property type="entry name" value="ATPase-Plipid"/>
    <property type="match status" value="1"/>
</dbReference>
<evidence type="ECO:0000256" key="7">
    <source>
        <dbReference type="ARBA" id="ARBA00022824"/>
    </source>
</evidence>
<feature type="region of interest" description="Disordered" evidence="18">
    <location>
        <begin position="503"/>
        <end position="522"/>
    </location>
</feature>
<feature type="compositionally biased region" description="Basic and acidic residues" evidence="18">
    <location>
        <begin position="208"/>
        <end position="219"/>
    </location>
</feature>
<evidence type="ECO:0000259" key="19">
    <source>
        <dbReference type="Pfam" id="PF16212"/>
    </source>
</evidence>
<comment type="subcellular location">
    <subcellularLocation>
        <location evidence="2">Endoplasmic reticulum membrane</location>
        <topology evidence="2">Multi-pass membrane protein</topology>
    </subcellularLocation>
    <subcellularLocation>
        <location evidence="17">Membrane</location>
        <topology evidence="17">Multi-pass membrane protein</topology>
    </subcellularLocation>
</comment>
<dbReference type="GO" id="GO:0045332">
    <property type="term" value="P:phospholipid translocation"/>
    <property type="evidence" value="ECO:0007669"/>
    <property type="project" value="TreeGrafter"/>
</dbReference>
<evidence type="ECO:0000256" key="1">
    <source>
        <dbReference type="ARBA" id="ARBA00001946"/>
    </source>
</evidence>
<dbReference type="FunFam" id="3.40.50.1000:FF:000023">
    <property type="entry name" value="Phospholipid-transporting ATPase"/>
    <property type="match status" value="1"/>
</dbReference>
<accession>A0AAW3DK29</accession>
<feature type="binding site" evidence="15">
    <location>
        <position position="457"/>
    </location>
    <ligand>
        <name>ATP</name>
        <dbReference type="ChEBI" id="CHEBI:30616"/>
    </ligand>
</feature>
<feature type="transmembrane region" description="Helical" evidence="17">
    <location>
        <begin position="724"/>
        <end position="751"/>
    </location>
</feature>
<dbReference type="SUPFAM" id="SSF81665">
    <property type="entry name" value="Calcium ATPase, transmembrane domain M"/>
    <property type="match status" value="1"/>
</dbReference>
<evidence type="ECO:0000256" key="3">
    <source>
        <dbReference type="ARBA" id="ARBA00008109"/>
    </source>
</evidence>
<dbReference type="GO" id="GO:0016887">
    <property type="term" value="F:ATP hydrolysis activity"/>
    <property type="evidence" value="ECO:0007669"/>
    <property type="project" value="InterPro"/>
</dbReference>
<dbReference type="Pfam" id="PF16212">
    <property type="entry name" value="PhoLip_ATPase_C"/>
    <property type="match status" value="1"/>
</dbReference>
<dbReference type="FunFam" id="3.40.1110.10:FF:000009">
    <property type="entry name" value="Phospholipid-transporting ATPase"/>
    <property type="match status" value="1"/>
</dbReference>
<feature type="transmembrane region" description="Helical" evidence="17">
    <location>
        <begin position="788"/>
        <end position="809"/>
    </location>
</feature>
<feature type="domain" description="P-type ATPase C-terminal" evidence="19">
    <location>
        <begin position="617"/>
        <end position="849"/>
    </location>
</feature>
<dbReference type="EC" id="7.6.2.1" evidence="17"/>
<evidence type="ECO:0000313" key="21">
    <source>
        <dbReference type="Proteomes" id="UP000053149"/>
    </source>
</evidence>
<dbReference type="PANTHER" id="PTHR24092">
    <property type="entry name" value="PROBABLE PHOSPHOLIPID-TRANSPORTING ATPASE"/>
    <property type="match status" value="1"/>
</dbReference>
<evidence type="ECO:0000256" key="12">
    <source>
        <dbReference type="ARBA" id="ARBA00023136"/>
    </source>
</evidence>
<keyword evidence="8 15" id="KW-0067">ATP-binding</keyword>
<evidence type="ECO:0000256" key="8">
    <source>
        <dbReference type="ARBA" id="ARBA00022840"/>
    </source>
</evidence>
<dbReference type="GO" id="GO:0005886">
    <property type="term" value="C:plasma membrane"/>
    <property type="evidence" value="ECO:0007669"/>
    <property type="project" value="TreeGrafter"/>
</dbReference>
<feature type="binding site" evidence="15">
    <location>
        <position position="375"/>
    </location>
    <ligand>
        <name>ATP</name>
        <dbReference type="ChEBI" id="CHEBI:30616"/>
    </ligand>
</feature>
<feature type="transmembrane region" description="Helical" evidence="17">
    <location>
        <begin position="649"/>
        <end position="668"/>
    </location>
</feature>
<evidence type="ECO:0000256" key="2">
    <source>
        <dbReference type="ARBA" id="ARBA00004477"/>
    </source>
</evidence>
<dbReference type="AlphaFoldDB" id="A0AAW3DK29"/>
<feature type="non-terminal residue" evidence="20">
    <location>
        <position position="849"/>
    </location>
</feature>
<evidence type="ECO:0000256" key="9">
    <source>
        <dbReference type="ARBA" id="ARBA00022842"/>
    </source>
</evidence>
<evidence type="ECO:0000256" key="17">
    <source>
        <dbReference type="RuleBase" id="RU362033"/>
    </source>
</evidence>
<keyword evidence="6 15" id="KW-0547">Nucleotide-binding</keyword>
<reference evidence="20 21" key="1">
    <citation type="journal article" date="2014" name="Science">
        <title>Comparative genomics reveals insights into avian genome evolution and adaptation.</title>
        <authorList>
            <consortium name="Avian Genome Consortium"/>
            <person name="Zhang G."/>
            <person name="Li C."/>
            <person name="Li Q."/>
            <person name="Li B."/>
            <person name="Larkin D.M."/>
            <person name="Lee C."/>
            <person name="Storz J.F."/>
            <person name="Antunes A."/>
            <person name="Greenwold M.J."/>
            <person name="Meredith R.W."/>
            <person name="Odeen A."/>
            <person name="Cui J."/>
            <person name="Zhou Q."/>
            <person name="Xu L."/>
            <person name="Pan H."/>
            <person name="Wang Z."/>
            <person name="Jin L."/>
            <person name="Zhang P."/>
            <person name="Hu H."/>
            <person name="Yang W."/>
            <person name="Hu J."/>
            <person name="Xiao J."/>
            <person name="Yang Z."/>
            <person name="Liu Y."/>
            <person name="Xie Q."/>
            <person name="Yu H."/>
            <person name="Lian J."/>
            <person name="Wen P."/>
            <person name="Zhang F."/>
            <person name="Li H."/>
            <person name="Zeng Y."/>
            <person name="Xiong Z."/>
            <person name="Liu S."/>
            <person name="Zhou L."/>
            <person name="Huang Z."/>
            <person name="An N."/>
            <person name="Wang J."/>
            <person name="Zheng Q."/>
            <person name="Xiong Y."/>
            <person name="Wang G."/>
            <person name="Wang B."/>
            <person name="Wang J."/>
            <person name="Fan Y."/>
            <person name="da Fonseca R.R."/>
            <person name="Alfaro-Nunez A."/>
            <person name="Schubert M."/>
            <person name="Orlando L."/>
            <person name="Mourier T."/>
            <person name="Howard J.T."/>
            <person name="Ganapathy G."/>
            <person name="Pfenning A."/>
            <person name="Whitney O."/>
            <person name="Rivas M.V."/>
            <person name="Hara E."/>
            <person name="Smith J."/>
            <person name="Farre M."/>
            <person name="Narayan J."/>
            <person name="Slavov G."/>
            <person name="Romanov M.N."/>
            <person name="Borges R."/>
            <person name="Machado J.P."/>
            <person name="Khan I."/>
            <person name="Springer M.S."/>
            <person name="Gatesy J."/>
            <person name="Hoffmann F.G."/>
            <person name="Opazo J.C."/>
            <person name="Hastad O."/>
            <person name="Sawyer R.H."/>
            <person name="Kim H."/>
            <person name="Kim K.W."/>
            <person name="Kim H.J."/>
            <person name="Cho S."/>
            <person name="Li N."/>
            <person name="Huang Y."/>
            <person name="Bruford M.W."/>
            <person name="Zhan X."/>
            <person name="Dixon A."/>
            <person name="Bertelsen M.F."/>
            <person name="Derryberry E."/>
            <person name="Warren W."/>
            <person name="Wilson R.K."/>
            <person name="Li S."/>
            <person name="Ray D.A."/>
            <person name="Green R.E."/>
            <person name="O'Brien S.J."/>
            <person name="Griffin D."/>
            <person name="Johnson W.E."/>
            <person name="Haussler D."/>
            <person name="Ryder O.A."/>
            <person name="Willerslev E."/>
            <person name="Graves G.R."/>
            <person name="Alstrom P."/>
            <person name="Fjeldsa J."/>
            <person name="Mindell D.P."/>
            <person name="Edwards S.V."/>
            <person name="Braun E.L."/>
            <person name="Rahbek C."/>
            <person name="Burt D.W."/>
            <person name="Houde P."/>
            <person name="Zhang Y."/>
            <person name="Yang H."/>
            <person name="Wang J."/>
            <person name="Jarvis E.D."/>
            <person name="Gilbert M.T."/>
            <person name="Wang J."/>
        </authorList>
    </citation>
    <scope>NUCLEOTIDE SEQUENCE [LARGE SCALE GENOMIC DNA]</scope>
    <source>
        <strain evidence="20">BGI_N339</strain>
    </source>
</reference>
<comment type="similarity">
    <text evidence="3 17">Belongs to the cation transport ATPase (P-type) (TC 3.A.3) family. Type IV subfamily.</text>
</comment>
<dbReference type="GO" id="GO:0140327">
    <property type="term" value="F:flippase activity"/>
    <property type="evidence" value="ECO:0007669"/>
    <property type="project" value="UniProtKB-ARBA"/>
</dbReference>
<evidence type="ECO:0000256" key="18">
    <source>
        <dbReference type="SAM" id="MobiDB-lite"/>
    </source>
</evidence>
<dbReference type="Pfam" id="PF13246">
    <property type="entry name" value="Cation_ATPase"/>
    <property type="match status" value="1"/>
</dbReference>
<keyword evidence="11 17" id="KW-1133">Transmembrane helix</keyword>
<gene>
    <name evidence="20" type="ORF">N339_10230</name>
</gene>
<dbReference type="InterPro" id="IPR023214">
    <property type="entry name" value="HAD_sf"/>
</dbReference>
<dbReference type="InterPro" id="IPR032630">
    <property type="entry name" value="P_typ_ATPase_c"/>
</dbReference>
<dbReference type="InterPro" id="IPR023299">
    <property type="entry name" value="ATPase_P-typ_cyto_dom_N"/>
</dbReference>
<dbReference type="EMBL" id="JMFR01053724">
    <property type="protein sequence ID" value="KFU99349.1"/>
    <property type="molecule type" value="Genomic_DNA"/>
</dbReference>
<dbReference type="InterPro" id="IPR006539">
    <property type="entry name" value="P-type_ATPase_IV"/>
</dbReference>
<dbReference type="GO" id="GO:0005789">
    <property type="term" value="C:endoplasmic reticulum membrane"/>
    <property type="evidence" value="ECO:0007669"/>
    <property type="project" value="UniProtKB-SubCell"/>
</dbReference>
<keyword evidence="10 17" id="KW-1278">Translocase</keyword>
<evidence type="ECO:0000256" key="13">
    <source>
        <dbReference type="ARBA" id="ARBA00034036"/>
    </source>
</evidence>
<feature type="binding site" evidence="16">
    <location>
        <position position="595"/>
    </location>
    <ligand>
        <name>Mg(2+)</name>
        <dbReference type="ChEBI" id="CHEBI:18420"/>
    </ligand>
</feature>
<feature type="binding site" evidence="15">
    <location>
        <position position="595"/>
    </location>
    <ligand>
        <name>ATP</name>
        <dbReference type="ChEBI" id="CHEBI:30616"/>
    </ligand>
</feature>
<dbReference type="SUPFAM" id="SSF56784">
    <property type="entry name" value="HAD-like"/>
    <property type="match status" value="1"/>
</dbReference>
<keyword evidence="9 16" id="KW-0460">Magnesium</keyword>
<dbReference type="PANTHER" id="PTHR24092:SF84">
    <property type="entry name" value="PHOSPHOLIPID-TRANSPORTING ATPASE VD"/>
    <property type="match status" value="1"/>
</dbReference>
<feature type="binding site" evidence="15">
    <location>
        <position position="455"/>
    </location>
    <ligand>
        <name>ATP</name>
        <dbReference type="ChEBI" id="CHEBI:30616"/>
    </ligand>
</feature>
<keyword evidence="12 17" id="KW-0472">Membrane</keyword>
<feature type="binding site" evidence="15">
    <location>
        <position position="571"/>
    </location>
    <ligand>
        <name>ATP</name>
        <dbReference type="ChEBI" id="CHEBI:30616"/>
    </ligand>
</feature>
<keyword evidence="21" id="KW-1185">Reference proteome</keyword>
<feature type="transmembrane region" description="Helical" evidence="17">
    <location>
        <begin position="680"/>
        <end position="701"/>
    </location>
</feature>
<sequence>AKRLESYQEIDSEDEDSADRQCGSLTHMSKWQGHNCRAVNESLNRKSLNQLSDSYPALGREDGTGDVRHSGRVAFSSPIETDVIPDTELLEKFSQISSHSYRQSEEASSKLALETMYITDFFLALAICNTVVVSVPNQPRQKMRLSSLGRMPIKSLEEIRQMFQRLSVRRLSSSPLPTVKESSESPNSFVRKLSIFRMKLASPALDGDAERAAEPHSADSPENPQVPQELDTMNVAAGCEHNSAASCIELSSSPKLCYEAESPDEAALVHAARAYKCILESRTPDQVTVDFAGLGSLTFQILHILPFDSVRKRMSVVVRHPVSNKVVVYTKGADSVMMDLLRTASEGTNNSEVEQKKIKERTQKHLDDYARRGLRTLCIAKKVLSDAEYAEWLNNHFLAETSIENREELLLESAIRLETELTLLGATGIEDRLQEGVPDTIQALRKAGIKIWMLTGDKRETAVNIAYACKLLEPDDRIFTLKSQSRDACALVMSKILEGIQKNTSAKKKPSHKLGNVSASPSTQAPGFSAGLVIDGRTLEHVLHDSLQNIFLELTEKCQAVVCCRATPLQKSVLVRLVRNKLKAVTLAVGDGANDVSMIQVADTGVGISGQEGMQAVMASDFAISQFRHLRKLLLVHGHWCYTRLTNMVLYFFYKNVAYVNLLFWYQFFCGFSGTSMTDYWILILFNLLFTSLPPIIYGVLDKDVSAEILMQLPQLYMMSQKSVAYLTSAFWITLLDAFYQSLVCFFVPYFTYYGSDIDIFSFGNPINTAALFIILFHLLIECKSVTWIHTVVIVGSILFYFVFTLAFGATCKTFNPRSNPYWIMEKHMTDPVFYLVCLLTICVALLPR</sequence>
<evidence type="ECO:0000313" key="20">
    <source>
        <dbReference type="EMBL" id="KFU99349.1"/>
    </source>
</evidence>
<dbReference type="Gene3D" id="3.40.1110.10">
    <property type="entry name" value="Calcium-transporting ATPase, cytoplasmic domain N"/>
    <property type="match status" value="1"/>
</dbReference>
<protein>
    <recommendedName>
        <fullName evidence="17">Phospholipid-transporting ATPase</fullName>
        <ecNumber evidence="17">7.6.2.1</ecNumber>
    </recommendedName>
</protein>
<dbReference type="InterPro" id="IPR001757">
    <property type="entry name" value="P_typ_ATPase"/>
</dbReference>
<comment type="caution">
    <text evidence="20">The sequence shown here is derived from an EMBL/GenBank/DDBJ whole genome shotgun (WGS) entry which is preliminary data.</text>
</comment>
<comment type="cofactor">
    <cofactor evidence="1 16">
        <name>Mg(2+)</name>
        <dbReference type="ChEBI" id="CHEBI:18420"/>
    </cofactor>
</comment>
<evidence type="ECO:0000256" key="15">
    <source>
        <dbReference type="PIRSR" id="PIRSR606539-2"/>
    </source>
</evidence>
<dbReference type="InterPro" id="IPR023298">
    <property type="entry name" value="ATPase_P-typ_TM_dom_sf"/>
</dbReference>
<feature type="binding site" evidence="16">
    <location>
        <position position="591"/>
    </location>
    <ligand>
        <name>Mg(2+)</name>
        <dbReference type="ChEBI" id="CHEBI:18420"/>
    </ligand>
</feature>
<dbReference type="GO" id="GO:0000287">
    <property type="term" value="F:magnesium ion binding"/>
    <property type="evidence" value="ECO:0007669"/>
    <property type="project" value="UniProtKB-UniRule"/>
</dbReference>